<reference evidence="1 2" key="1">
    <citation type="submission" date="2019-03" db="EMBL/GenBank/DDBJ databases">
        <title>Draft genome sequences of novel Actinobacteria.</title>
        <authorList>
            <person name="Sahin N."/>
            <person name="Ay H."/>
            <person name="Saygin H."/>
        </authorList>
    </citation>
    <scope>NUCLEOTIDE SEQUENCE [LARGE SCALE GENOMIC DNA]</scope>
    <source>
        <strain evidence="1 2">16K404</strain>
    </source>
</reference>
<proteinExistence type="predicted"/>
<name>A0A4R4V3K0_9PSEU</name>
<dbReference type="RefSeq" id="WP_132619651.1">
    <property type="nucleotide sequence ID" value="NZ_SMKV01000003.1"/>
</dbReference>
<protein>
    <recommendedName>
        <fullName evidence="3">Excreted virulence factor EspC (Type VII ESX diderm)</fullName>
    </recommendedName>
</protein>
<sequence length="97" mass="10009">MGLRAEPEALHHAGRSADLAGEQAARIELGEPAADIAEALPGGKSEGAATRVAQSWQRALTTWSDKATAHGESLAAAAKNYEDDDSDNARAIDAAGR</sequence>
<gene>
    <name evidence="1" type="ORF">E1161_04040</name>
</gene>
<dbReference type="EMBL" id="SMKV01000003">
    <property type="protein sequence ID" value="TDC95943.1"/>
    <property type="molecule type" value="Genomic_DNA"/>
</dbReference>
<evidence type="ECO:0000313" key="2">
    <source>
        <dbReference type="Proteomes" id="UP000294744"/>
    </source>
</evidence>
<dbReference type="AlphaFoldDB" id="A0A4R4V3K0"/>
<evidence type="ECO:0008006" key="3">
    <source>
        <dbReference type="Google" id="ProtNLM"/>
    </source>
</evidence>
<organism evidence="1 2">
    <name type="scientific">Saccharopolyspora aridisoli</name>
    <dbReference type="NCBI Taxonomy" id="2530385"/>
    <lineage>
        <taxon>Bacteria</taxon>
        <taxon>Bacillati</taxon>
        <taxon>Actinomycetota</taxon>
        <taxon>Actinomycetes</taxon>
        <taxon>Pseudonocardiales</taxon>
        <taxon>Pseudonocardiaceae</taxon>
        <taxon>Saccharopolyspora</taxon>
    </lineage>
</organism>
<accession>A0A4R4V3K0</accession>
<evidence type="ECO:0000313" key="1">
    <source>
        <dbReference type="EMBL" id="TDC95943.1"/>
    </source>
</evidence>
<comment type="caution">
    <text evidence="1">The sequence shown here is derived from an EMBL/GenBank/DDBJ whole genome shotgun (WGS) entry which is preliminary data.</text>
</comment>
<keyword evidence="2" id="KW-1185">Reference proteome</keyword>
<dbReference type="Proteomes" id="UP000294744">
    <property type="component" value="Unassembled WGS sequence"/>
</dbReference>
<dbReference type="OrthoDB" id="3691662at2"/>